<keyword evidence="17" id="KW-1185">Reference proteome</keyword>
<dbReference type="SMART" id="SM00306">
    <property type="entry name" value="HintN"/>
    <property type="match status" value="1"/>
</dbReference>
<feature type="region of interest" description="Disordered" evidence="13">
    <location>
        <begin position="1"/>
        <end position="45"/>
    </location>
</feature>
<feature type="domain" description="ATP-cone" evidence="15">
    <location>
        <begin position="39"/>
        <end position="128"/>
    </location>
</feature>
<dbReference type="InterPro" id="IPR003587">
    <property type="entry name" value="Hint_dom_N"/>
</dbReference>
<sequence>MDPFDTASRERAAASAPPAGPAPDAAGFALTPPHNPGQMRVTKRNGRQEVVDVNKIVRAVTRNAEGLHAVDPLRVALKTIGGLYDGATTQELDELSIRTAAALTAEEPEYGLLAARLLGAYIDKEVSGQEIQSFSQSIARGAELGILNDRLRDFVAANARKLNDAIDPLATRRFEYFGLRTVYDRYLLRHPQTRKVIETPQHFFMRIACALGGDGIGETLELYRLLSSLEYIASSPTLFNAGTAHEQLSSCFLLDSPADSLESIYDKYADVAKLSKFAGGIGLAYSRVRSRGSLIKGTNGHSNGLVPWLKTLDASVAAVNQCFAPETRVYTADGAKPIREVEPGDLVLGISGQYRRVEEKLVYNQRDPMVALDIKHAIEPMRVTAGHPFYAIRGVPMEQSIERTLDWLRKGKVRAAWTDAGELSKGDYVAQVIPVEVVPVDGFDEDDARLYGILLGDGHLSKQGQEWGVSGHPQTDTHLDFVRRYLSARGIQYWETSRGDSYVQIRWAHGRGVVRDGSTGRIVGAGTATLPITRDDLYDEHGNKRIARRLNHLPRPQTLALLHGLIETDGGVSRGEEIYFTNASPALAEGVRYQLLRLGIPCAGQYRERAQQHAARRADGSRIHFDGIGKSYDLRIPAVPELAARVGCAPLGKRNWIQWQNCLFTRVRGIEPMAPVPFVIDLKVEGDESYMTCAGLAHNGGKRKGAACVYLEPWHADIEEFLELRDNTGDEARRTHNLNLANWIPDEFMRRVESDGEWSLFDPKAVPHFVDRWGEAFERAYREAEAAGLAVKKVKARELYARMLRTLAQTGNGWMTFKDRCNATSNQTARPENVIHLSNLCTEILEVTSADETAVCNLGSVNLARHVVDGAFDFDKLAATVRTAVRQLDRVIDLNFYPIATARAANMKWRPVGLGVMGLQDVFFKLRLAFDSAEALALSTRIAEEIYFHALGQSNELAARHGAHPGFAESRAAGGELQFDYWPSAKPHDEARWDALREAIKAKGLRNSLLIAIAPTATIASIAGCYECIEPQVSNLFKRETLSGDFLVVNRYLVEELKTLGLWTAEIRDAIKLAEGSIQGIAAIPEPLRRIYRTVWELPQKALIDLAAARGAYIDQSQSLNLFMENPNIGQLSSMYMYAWKAGIKTTYYLRSRPATKIAKTTVSAAKAAVPEPVADDQEKATAAVFCSLENPEYCEACQ</sequence>
<dbReference type="Gene3D" id="3.10.28.10">
    <property type="entry name" value="Homing endonucleases"/>
    <property type="match status" value="1"/>
</dbReference>
<dbReference type="InterPro" id="IPR008926">
    <property type="entry name" value="RNR_R1-su_N"/>
</dbReference>
<dbReference type="PROSITE" id="PS50819">
    <property type="entry name" value="INTEIN_ENDONUCLEASE"/>
    <property type="match status" value="1"/>
</dbReference>
<dbReference type="NCBIfam" id="TIGR02506">
    <property type="entry name" value="NrdE_NrdA"/>
    <property type="match status" value="1"/>
</dbReference>
<dbReference type="PROSITE" id="PS50817">
    <property type="entry name" value="INTEIN_N_TER"/>
    <property type="match status" value="1"/>
</dbReference>
<dbReference type="InterPro" id="IPR004860">
    <property type="entry name" value="LAGLIDADG_dom"/>
</dbReference>
<comment type="caution">
    <text evidence="16">The sequence shown here is derived from an EMBL/GenBank/DDBJ whole genome shotgun (WGS) entry which is preliminary data.</text>
</comment>
<dbReference type="GO" id="GO:0009263">
    <property type="term" value="P:deoxyribonucleotide biosynthetic process"/>
    <property type="evidence" value="ECO:0007669"/>
    <property type="project" value="UniProtKB-KW"/>
</dbReference>
<dbReference type="InterPro" id="IPR013509">
    <property type="entry name" value="RNR_lsu_N"/>
</dbReference>
<comment type="catalytic activity">
    <reaction evidence="10 12">
        <text>a 2'-deoxyribonucleoside 5'-diphosphate + [thioredoxin]-disulfide + H2O = a ribonucleoside 5'-diphosphate + [thioredoxin]-dithiol</text>
        <dbReference type="Rhea" id="RHEA:23252"/>
        <dbReference type="Rhea" id="RHEA-COMP:10698"/>
        <dbReference type="Rhea" id="RHEA-COMP:10700"/>
        <dbReference type="ChEBI" id="CHEBI:15377"/>
        <dbReference type="ChEBI" id="CHEBI:29950"/>
        <dbReference type="ChEBI" id="CHEBI:50058"/>
        <dbReference type="ChEBI" id="CHEBI:57930"/>
        <dbReference type="ChEBI" id="CHEBI:73316"/>
        <dbReference type="EC" id="1.17.4.1"/>
    </reaction>
</comment>
<accession>A0A316IHC0</accession>
<dbReference type="PRINTS" id="PR01183">
    <property type="entry name" value="RIBORDTASEM1"/>
</dbReference>
<keyword evidence="6 11" id="KW-0067">ATP-binding</keyword>
<dbReference type="GO" id="GO:0005971">
    <property type="term" value="C:ribonucleoside-diphosphate reductase complex"/>
    <property type="evidence" value="ECO:0007669"/>
    <property type="project" value="TreeGrafter"/>
</dbReference>
<dbReference type="SUPFAM" id="SSF51998">
    <property type="entry name" value="PFL-like glycyl radical enzymes"/>
    <property type="match status" value="2"/>
</dbReference>
<dbReference type="InterPro" id="IPR006142">
    <property type="entry name" value="INTEIN"/>
</dbReference>
<dbReference type="AlphaFoldDB" id="A0A316IHC0"/>
<evidence type="ECO:0000256" key="6">
    <source>
        <dbReference type="ARBA" id="ARBA00022840"/>
    </source>
</evidence>
<dbReference type="RefSeq" id="WP_245889745.1">
    <property type="nucleotide sequence ID" value="NZ_MSZV01000038.1"/>
</dbReference>
<dbReference type="GO" id="GO:0016539">
    <property type="term" value="P:intein-mediated protein splicing"/>
    <property type="evidence" value="ECO:0007669"/>
    <property type="project" value="InterPro"/>
</dbReference>
<evidence type="ECO:0000256" key="9">
    <source>
        <dbReference type="ARBA" id="ARBA00023116"/>
    </source>
</evidence>
<dbReference type="SUPFAM" id="SSF48168">
    <property type="entry name" value="R1 subunit of ribonucleotide reductase, N-terminal domain"/>
    <property type="match status" value="1"/>
</dbReference>
<name>A0A316IHC0_9GAMM</name>
<evidence type="ECO:0000313" key="16">
    <source>
        <dbReference type="EMBL" id="PWK92270.1"/>
    </source>
</evidence>
<keyword evidence="8 12" id="KW-0560">Oxidoreductase</keyword>
<dbReference type="Gene3D" id="2.170.16.10">
    <property type="entry name" value="Hedgehog/Intein (Hint) domain"/>
    <property type="match status" value="1"/>
</dbReference>
<feature type="compositionally biased region" description="Low complexity" evidence="13">
    <location>
        <begin position="13"/>
        <end position="29"/>
    </location>
</feature>
<organism evidence="16 17">
    <name type="scientific">Fulvimonas soli</name>
    <dbReference type="NCBI Taxonomy" id="155197"/>
    <lineage>
        <taxon>Bacteria</taxon>
        <taxon>Pseudomonadati</taxon>
        <taxon>Pseudomonadota</taxon>
        <taxon>Gammaproteobacteria</taxon>
        <taxon>Lysobacterales</taxon>
        <taxon>Rhodanobacteraceae</taxon>
        <taxon>Fulvimonas</taxon>
    </lineage>
</organism>
<evidence type="ECO:0000256" key="1">
    <source>
        <dbReference type="ARBA" id="ARBA00010406"/>
    </source>
</evidence>
<dbReference type="SUPFAM" id="SSF55608">
    <property type="entry name" value="Homing endonucleases"/>
    <property type="match status" value="1"/>
</dbReference>
<dbReference type="Pfam" id="PF14528">
    <property type="entry name" value="LAGLIDADG_3"/>
    <property type="match status" value="1"/>
</dbReference>
<dbReference type="InterPro" id="IPR039718">
    <property type="entry name" value="Rrm1"/>
</dbReference>
<keyword evidence="4 11" id="KW-0547">Nucleotide-binding</keyword>
<dbReference type="CDD" id="cd00081">
    <property type="entry name" value="Hint"/>
    <property type="match status" value="1"/>
</dbReference>
<dbReference type="InterPro" id="IPR005144">
    <property type="entry name" value="ATP-cone_dom"/>
</dbReference>
<reference evidence="16 17" key="1">
    <citation type="submission" date="2018-05" db="EMBL/GenBank/DDBJ databases">
        <title>Genomic Encyclopedia of Type Strains, Phase IV (KMG-IV): sequencing the most valuable type-strain genomes for metagenomic binning, comparative biology and taxonomic classification.</title>
        <authorList>
            <person name="Goeker M."/>
        </authorList>
    </citation>
    <scope>NUCLEOTIDE SEQUENCE [LARGE SCALE GENOMIC DNA]</scope>
    <source>
        <strain evidence="16 17">DSM 14263</strain>
    </source>
</reference>
<keyword evidence="7" id="KW-0651">Protein splicing</keyword>
<dbReference type="Gene3D" id="3.20.70.20">
    <property type="match status" value="2"/>
</dbReference>
<evidence type="ECO:0000256" key="3">
    <source>
        <dbReference type="ARBA" id="ARBA00022533"/>
    </source>
</evidence>
<evidence type="ECO:0000259" key="15">
    <source>
        <dbReference type="PROSITE" id="PS51161"/>
    </source>
</evidence>
<evidence type="ECO:0000313" key="17">
    <source>
        <dbReference type="Proteomes" id="UP000245812"/>
    </source>
</evidence>
<dbReference type="InterPro" id="IPR036844">
    <property type="entry name" value="Hint_dom_sf"/>
</dbReference>
<dbReference type="PROSITE" id="PS51161">
    <property type="entry name" value="ATP_CONE"/>
    <property type="match status" value="1"/>
</dbReference>
<keyword evidence="9 12" id="KW-0215">Deoxyribonucleotide synthesis</keyword>
<evidence type="ECO:0000256" key="12">
    <source>
        <dbReference type="RuleBase" id="RU003410"/>
    </source>
</evidence>
<dbReference type="EMBL" id="QGHC01000002">
    <property type="protein sequence ID" value="PWK92270.1"/>
    <property type="molecule type" value="Genomic_DNA"/>
</dbReference>
<evidence type="ECO:0000256" key="11">
    <source>
        <dbReference type="PROSITE-ProRule" id="PRU00492"/>
    </source>
</evidence>
<dbReference type="InterPro" id="IPR013346">
    <property type="entry name" value="NrdE_NrdA_C"/>
</dbReference>
<evidence type="ECO:0000256" key="2">
    <source>
        <dbReference type="ARBA" id="ARBA00012274"/>
    </source>
</evidence>
<evidence type="ECO:0000256" key="10">
    <source>
        <dbReference type="ARBA" id="ARBA00047754"/>
    </source>
</evidence>
<protein>
    <recommendedName>
        <fullName evidence="2 12">Ribonucleoside-diphosphate reductase</fullName>
        <ecNumber evidence="2 12">1.17.4.1</ecNumber>
    </recommendedName>
</protein>
<feature type="domain" description="DOD-type homing endonuclease" evidence="14">
    <location>
        <begin position="450"/>
        <end position="600"/>
    </location>
</feature>
<dbReference type="PRINTS" id="PR00379">
    <property type="entry name" value="INTEIN"/>
</dbReference>
<proteinExistence type="inferred from homology"/>
<comment type="similarity">
    <text evidence="1 12">Belongs to the ribonucleoside diphosphate reductase large chain family.</text>
</comment>
<comment type="function">
    <text evidence="12">Provides the precursors necessary for DNA synthesis. Catalyzes the biosynthesis of deoxyribonucleotides from the corresponding ribonucleotides.</text>
</comment>
<dbReference type="Pfam" id="PF02867">
    <property type="entry name" value="Ribonuc_red_lgC"/>
    <property type="match status" value="2"/>
</dbReference>
<dbReference type="InterPro" id="IPR004042">
    <property type="entry name" value="Intein_endonuc_central"/>
</dbReference>
<dbReference type="InterPro" id="IPR027434">
    <property type="entry name" value="Homing_endonucl"/>
</dbReference>
<evidence type="ECO:0000259" key="14">
    <source>
        <dbReference type="PROSITE" id="PS50819"/>
    </source>
</evidence>
<dbReference type="PANTHER" id="PTHR11573">
    <property type="entry name" value="RIBONUCLEOSIDE-DIPHOSPHATE REDUCTASE LARGE CHAIN"/>
    <property type="match status" value="1"/>
</dbReference>
<evidence type="ECO:0000256" key="8">
    <source>
        <dbReference type="ARBA" id="ARBA00023002"/>
    </source>
</evidence>
<dbReference type="UniPathway" id="UPA00326"/>
<dbReference type="GO" id="GO:0005524">
    <property type="term" value="F:ATP binding"/>
    <property type="evidence" value="ECO:0007669"/>
    <property type="project" value="UniProtKB-UniRule"/>
</dbReference>
<dbReference type="PROSITE" id="PS00089">
    <property type="entry name" value="RIBORED_LARGE"/>
    <property type="match status" value="1"/>
</dbReference>
<dbReference type="Proteomes" id="UP000245812">
    <property type="component" value="Unassembled WGS sequence"/>
</dbReference>
<dbReference type="InterPro" id="IPR000788">
    <property type="entry name" value="RNR_lg_C"/>
</dbReference>
<dbReference type="SUPFAM" id="SSF51294">
    <property type="entry name" value="Hedgehog/intein (Hint) domain"/>
    <property type="match status" value="1"/>
</dbReference>
<dbReference type="InterPro" id="IPR006141">
    <property type="entry name" value="Intein_N"/>
</dbReference>
<dbReference type="GO" id="GO:0004748">
    <property type="term" value="F:ribonucleoside-diphosphate reductase activity, thioredoxin disulfide as acceptor"/>
    <property type="evidence" value="ECO:0007669"/>
    <property type="project" value="UniProtKB-EC"/>
</dbReference>
<evidence type="ECO:0000256" key="4">
    <source>
        <dbReference type="ARBA" id="ARBA00022741"/>
    </source>
</evidence>
<dbReference type="Pfam" id="PF03477">
    <property type="entry name" value="ATP-cone"/>
    <property type="match status" value="1"/>
</dbReference>
<keyword evidence="5" id="KW-0068">Autocatalytic cleavage</keyword>
<dbReference type="PANTHER" id="PTHR11573:SF6">
    <property type="entry name" value="RIBONUCLEOSIDE-DIPHOSPHATE REDUCTASE LARGE SUBUNIT"/>
    <property type="match status" value="1"/>
</dbReference>
<dbReference type="EC" id="1.17.4.1" evidence="2 12"/>
<dbReference type="Pfam" id="PF00317">
    <property type="entry name" value="Ribonuc_red_lgN"/>
    <property type="match status" value="1"/>
</dbReference>
<evidence type="ECO:0000256" key="13">
    <source>
        <dbReference type="SAM" id="MobiDB-lite"/>
    </source>
</evidence>
<evidence type="ECO:0000256" key="7">
    <source>
        <dbReference type="ARBA" id="ARBA00023000"/>
    </source>
</evidence>
<gene>
    <name evidence="16" type="ORF">C7456_1023</name>
</gene>
<keyword evidence="3" id="KW-0021">Allosteric enzyme</keyword>
<evidence type="ECO:0000256" key="5">
    <source>
        <dbReference type="ARBA" id="ARBA00022813"/>
    </source>
</evidence>
<dbReference type="GO" id="GO:0004519">
    <property type="term" value="F:endonuclease activity"/>
    <property type="evidence" value="ECO:0007669"/>
    <property type="project" value="InterPro"/>
</dbReference>